<feature type="domain" description="NERD" evidence="3">
    <location>
        <begin position="10"/>
        <end position="135"/>
    </location>
</feature>
<organism evidence="4 5">
    <name type="scientific">Nocardia neocaledoniensis</name>
    <dbReference type="NCBI Taxonomy" id="236511"/>
    <lineage>
        <taxon>Bacteria</taxon>
        <taxon>Bacillati</taxon>
        <taxon>Actinomycetota</taxon>
        <taxon>Actinomycetes</taxon>
        <taxon>Mycobacteriales</taxon>
        <taxon>Nocardiaceae</taxon>
        <taxon>Nocardia</taxon>
    </lineage>
</organism>
<accession>A0A317P1F6</accession>
<dbReference type="InterPro" id="IPR011528">
    <property type="entry name" value="NERD"/>
</dbReference>
<name>A0A317P1F6_9NOCA</name>
<protein>
    <submittedName>
        <fullName evidence="4">Nuclease-like protein</fullName>
    </submittedName>
</protein>
<evidence type="ECO:0000313" key="4">
    <source>
        <dbReference type="EMBL" id="PWV80955.1"/>
    </source>
</evidence>
<keyword evidence="2" id="KW-1133">Transmembrane helix</keyword>
<keyword evidence="5" id="KW-1185">Reference proteome</keyword>
<feature type="compositionally biased region" description="Polar residues" evidence="1">
    <location>
        <begin position="609"/>
        <end position="622"/>
    </location>
</feature>
<sequence>MIVVVADESELEGAEEVVAAAIRDWTSEAGGIAVFRCHVPESRGGSVEVDALVCTPQGATVIEVKGFTARQDGTLATPPNGPWTVDGTEAALYHAVRVPNPFVQVRRQVFAAKNLLQQSGIFGWVNAVVVLVPQPGSRITLEESRIADGYRAVLIDRDDASALHDYFHAETGRTVRLSVNDVRRVFDALNLAHLLPSRVELADQGFPARLAPTTSSRPAPTAPEQEEKKDTSAVRADAGATSPLSIRASAPAFLAAIDRLAHRPRRSGEPDREQRIQDPEAGTGADDRSAVDAGASGSVNGAAAAEAAVDDRSRVAGSAGETHGVNTARQEPAKGHATSGADADGRSHGAESATGTVDAEPASAGPGGQGNAAGKVAPADTAPADDHRETTDGSQTAESGSRFLGTSAGQAAAATATGGAIVAAAGASAARKSAEETSTPQAEGSAEPASPETDTTRADVPPGREAAEATAGATKPVDGVPTPPAPVSTAGPVGEAGSNAAGPANPDATAAEGAGPAAVTADAAAGVVAAADAEGPHATRQKAEDEAREGSATGSSTVETPASHHDPGAGPSSTETPDSHHDPDGTGGAGTDGATAGETAGHGAVPSESVASRESTEPSVASSLGPRTAESEPDVVSLIKSPTAGRSGEPDLPAPSEIATTHDTAREDGREPDRDGEDASWQQPAEPSHRGRSSAATATAAGLGAAAGAASAAAWSAQSSSDPRPAQQYGTGEQYESGEQYDSSEHWSQWVEQDRRAPRQSLSSRVRERVGGRSSGPSLLDRWRNTPVRERRPRRRAWVRIGPGVGLILFIVLFGAGFFAITAVNASRFEMSDYDRMCGDRKPFPNAAEYQRDGARPIYLSGELATMVATSESSAWRPSDTSSVQLIACMQQVSLGDLVVTCQYPPAPGEPIGRTVNLFRATYEVTVYELRTGREVARATMAGERYSADPANTDPDRCRGAADAPDYLGRRLGQPSTAQVTGFLAPLVHADR</sequence>
<dbReference type="Pfam" id="PF08378">
    <property type="entry name" value="NERD"/>
    <property type="match status" value="1"/>
</dbReference>
<dbReference type="PROSITE" id="PS50965">
    <property type="entry name" value="NERD"/>
    <property type="match status" value="1"/>
</dbReference>
<feature type="compositionally biased region" description="Basic and acidic residues" evidence="1">
    <location>
        <begin position="534"/>
        <end position="549"/>
    </location>
</feature>
<feature type="compositionally biased region" description="Basic and acidic residues" evidence="1">
    <location>
        <begin position="663"/>
        <end position="673"/>
    </location>
</feature>
<feature type="compositionally biased region" description="Low complexity" evidence="1">
    <location>
        <begin position="592"/>
        <end position="604"/>
    </location>
</feature>
<feature type="compositionally biased region" description="Low complexity" evidence="1">
    <location>
        <begin position="405"/>
        <end position="431"/>
    </location>
</feature>
<feature type="compositionally biased region" description="Low complexity" evidence="1">
    <location>
        <begin position="461"/>
        <end position="474"/>
    </location>
</feature>
<dbReference type="AlphaFoldDB" id="A0A317P1F6"/>
<gene>
    <name evidence="4" type="ORF">DFR69_101291</name>
</gene>
<keyword evidence="2" id="KW-0472">Membrane</keyword>
<feature type="transmembrane region" description="Helical" evidence="2">
    <location>
        <begin position="797"/>
        <end position="821"/>
    </location>
</feature>
<evidence type="ECO:0000313" key="5">
    <source>
        <dbReference type="Proteomes" id="UP000246410"/>
    </source>
</evidence>
<feature type="region of interest" description="Disordered" evidence="1">
    <location>
        <begin position="261"/>
        <end position="786"/>
    </location>
</feature>
<dbReference type="Proteomes" id="UP000246410">
    <property type="component" value="Unassembled WGS sequence"/>
</dbReference>
<dbReference type="RefSeq" id="WP_167456123.1">
    <property type="nucleotide sequence ID" value="NZ_QGTL01000001.1"/>
</dbReference>
<proteinExistence type="predicted"/>
<keyword evidence="2" id="KW-0812">Transmembrane</keyword>
<feature type="region of interest" description="Disordered" evidence="1">
    <location>
        <begin position="209"/>
        <end position="242"/>
    </location>
</feature>
<feature type="compositionally biased region" description="Low complexity" evidence="1">
    <location>
        <begin position="291"/>
        <end position="307"/>
    </location>
</feature>
<feature type="compositionally biased region" description="Low complexity" evidence="1">
    <location>
        <begin position="211"/>
        <end position="223"/>
    </location>
</feature>
<evidence type="ECO:0000256" key="2">
    <source>
        <dbReference type="SAM" id="Phobius"/>
    </source>
</evidence>
<feature type="compositionally biased region" description="Low complexity" evidence="1">
    <location>
        <begin position="499"/>
        <end position="533"/>
    </location>
</feature>
<feature type="compositionally biased region" description="Low complexity" evidence="1">
    <location>
        <begin position="693"/>
        <end position="721"/>
    </location>
</feature>
<reference evidence="4 5" key="1">
    <citation type="submission" date="2018-05" db="EMBL/GenBank/DDBJ databases">
        <title>Genomic Encyclopedia of Type Strains, Phase IV (KMG-IV): sequencing the most valuable type-strain genomes for metagenomic binning, comparative biology and taxonomic classification.</title>
        <authorList>
            <person name="Goeker M."/>
        </authorList>
    </citation>
    <scope>NUCLEOTIDE SEQUENCE [LARGE SCALE GENOMIC DNA]</scope>
    <source>
        <strain evidence="4 5">DSM 44717</strain>
    </source>
</reference>
<evidence type="ECO:0000256" key="1">
    <source>
        <dbReference type="SAM" id="MobiDB-lite"/>
    </source>
</evidence>
<feature type="compositionally biased region" description="Basic and acidic residues" evidence="1">
    <location>
        <begin position="266"/>
        <end position="278"/>
    </location>
</feature>
<evidence type="ECO:0000259" key="3">
    <source>
        <dbReference type="PROSITE" id="PS50965"/>
    </source>
</evidence>
<comment type="caution">
    <text evidence="4">The sequence shown here is derived from an EMBL/GenBank/DDBJ whole genome shotgun (WGS) entry which is preliminary data.</text>
</comment>
<dbReference type="EMBL" id="QGTL01000001">
    <property type="protein sequence ID" value="PWV80955.1"/>
    <property type="molecule type" value="Genomic_DNA"/>
</dbReference>